<gene>
    <name evidence="2" type="ORF">GGQ55_000776</name>
</gene>
<dbReference type="RefSeq" id="WP_179715212.1">
    <property type="nucleotide sequence ID" value="NZ_JACBZT010000001.1"/>
</dbReference>
<dbReference type="AlphaFoldDB" id="A0A853CDQ6"/>
<reference evidence="2 3" key="1">
    <citation type="submission" date="2020-07" db="EMBL/GenBank/DDBJ databases">
        <title>Sequencing the genomes of 1000 actinobacteria strains.</title>
        <authorList>
            <person name="Klenk H.-P."/>
        </authorList>
    </citation>
    <scope>NUCLEOTIDE SEQUENCE [LARGE SCALE GENOMIC DNA]</scope>
    <source>
        <strain evidence="2 3">DSM 104001</strain>
    </source>
</reference>
<evidence type="ECO:0000313" key="2">
    <source>
        <dbReference type="EMBL" id="NYJ04498.1"/>
    </source>
</evidence>
<accession>A0A853CDQ6</accession>
<proteinExistence type="predicted"/>
<protein>
    <recommendedName>
        <fullName evidence="4">Helix-turn-helix domain-containing protein</fullName>
    </recommendedName>
</protein>
<dbReference type="EMBL" id="JACBZT010000001">
    <property type="protein sequence ID" value="NYJ04498.1"/>
    <property type="molecule type" value="Genomic_DNA"/>
</dbReference>
<dbReference type="Proteomes" id="UP000541969">
    <property type="component" value="Unassembled WGS sequence"/>
</dbReference>
<keyword evidence="3" id="KW-1185">Reference proteome</keyword>
<evidence type="ECO:0000256" key="1">
    <source>
        <dbReference type="SAM" id="MobiDB-lite"/>
    </source>
</evidence>
<comment type="caution">
    <text evidence="2">The sequence shown here is derived from an EMBL/GenBank/DDBJ whole genome shotgun (WGS) entry which is preliminary data.</text>
</comment>
<evidence type="ECO:0008006" key="4">
    <source>
        <dbReference type="Google" id="ProtNLM"/>
    </source>
</evidence>
<sequence length="100" mass="10751">MADPDLPSLVRRRLLELNITAEQASRLSHWAVAPETIEHLAAGRRSGLVSDRLADALARALGVPENRVRRAAGLPEVPDPRESIETTPQLRLIKGGGSSG</sequence>
<organism evidence="2 3">
    <name type="scientific">Petropleomorpha daqingensis</name>
    <dbReference type="NCBI Taxonomy" id="2026353"/>
    <lineage>
        <taxon>Bacteria</taxon>
        <taxon>Bacillati</taxon>
        <taxon>Actinomycetota</taxon>
        <taxon>Actinomycetes</taxon>
        <taxon>Geodermatophilales</taxon>
        <taxon>Geodermatophilaceae</taxon>
        <taxon>Petropleomorpha</taxon>
    </lineage>
</organism>
<feature type="region of interest" description="Disordered" evidence="1">
    <location>
        <begin position="72"/>
        <end position="100"/>
    </location>
</feature>
<name>A0A853CDQ6_9ACTN</name>
<evidence type="ECO:0000313" key="3">
    <source>
        <dbReference type="Proteomes" id="UP000541969"/>
    </source>
</evidence>